<dbReference type="AlphaFoldDB" id="A0A318Z0F9"/>
<evidence type="ECO:0000259" key="2">
    <source>
        <dbReference type="Pfam" id="PF06985"/>
    </source>
</evidence>
<reference evidence="3" key="1">
    <citation type="submission" date="2016-12" db="EMBL/GenBank/DDBJ databases">
        <title>The genomes of Aspergillus section Nigri reveals drivers in fungal speciation.</title>
        <authorList>
            <consortium name="DOE Joint Genome Institute"/>
            <person name="Vesth T.C."/>
            <person name="Nybo J."/>
            <person name="Theobald S."/>
            <person name="Brandl J."/>
            <person name="Frisvad J.C."/>
            <person name="Nielsen K.F."/>
            <person name="Lyhne E.K."/>
            <person name="Kogle M.E."/>
            <person name="Kuo A."/>
            <person name="Riley R."/>
            <person name="Clum A."/>
            <person name="Nolan M."/>
            <person name="Lipzen A."/>
            <person name="Salamov A."/>
            <person name="Henrissat B."/>
            <person name="Wiebenga A."/>
            <person name="De Vries R.P."/>
            <person name="Grigoriev I.V."/>
            <person name="Mortensen U.H."/>
            <person name="Andersen M.R."/>
            <person name="Baker S.E."/>
        </authorList>
    </citation>
    <scope>NUCLEOTIDE SEQUENCE [LARGE SCALE GENOMIC DNA]</scope>
    <source>
        <strain evidence="3">CBS 115656</strain>
    </source>
</reference>
<name>A0A318Z0F9_ASPNB</name>
<feature type="region of interest" description="Disordered" evidence="1">
    <location>
        <begin position="1"/>
        <end position="51"/>
    </location>
</feature>
<dbReference type="InterPro" id="IPR010730">
    <property type="entry name" value="HET"/>
</dbReference>
<dbReference type="EMBL" id="KZ821479">
    <property type="protein sequence ID" value="PYH30602.1"/>
    <property type="molecule type" value="Genomic_DNA"/>
</dbReference>
<dbReference type="RefSeq" id="XP_025476080.1">
    <property type="nucleotide sequence ID" value="XM_025628145.1"/>
</dbReference>
<keyword evidence="4" id="KW-1185">Reference proteome</keyword>
<dbReference type="OrthoDB" id="2157530at2759"/>
<feature type="domain" description="Heterokaryon incompatibility" evidence="2">
    <location>
        <begin position="99"/>
        <end position="214"/>
    </location>
</feature>
<evidence type="ECO:0000256" key="1">
    <source>
        <dbReference type="SAM" id="MobiDB-lite"/>
    </source>
</evidence>
<gene>
    <name evidence="3" type="ORF">BO87DRAFT_444839</name>
</gene>
<evidence type="ECO:0000313" key="3">
    <source>
        <dbReference type="EMBL" id="PYH30602.1"/>
    </source>
</evidence>
<protein>
    <recommendedName>
        <fullName evidence="2">Heterokaryon incompatibility domain-containing protein</fullName>
    </recommendedName>
</protein>
<organism evidence="3 4">
    <name type="scientific">Aspergillus neoniger (strain CBS 115656)</name>
    <dbReference type="NCBI Taxonomy" id="1448310"/>
    <lineage>
        <taxon>Eukaryota</taxon>
        <taxon>Fungi</taxon>
        <taxon>Dikarya</taxon>
        <taxon>Ascomycota</taxon>
        <taxon>Pezizomycotina</taxon>
        <taxon>Eurotiomycetes</taxon>
        <taxon>Eurotiomycetidae</taxon>
        <taxon>Eurotiales</taxon>
        <taxon>Aspergillaceae</taxon>
        <taxon>Aspergillus</taxon>
        <taxon>Aspergillus subgen. Circumdati</taxon>
    </lineage>
</organism>
<dbReference type="PANTHER" id="PTHR24148">
    <property type="entry name" value="ANKYRIN REPEAT DOMAIN-CONTAINING PROTEIN 39 HOMOLOG-RELATED"/>
    <property type="match status" value="1"/>
</dbReference>
<dbReference type="GeneID" id="37130601"/>
<feature type="compositionally biased region" description="Polar residues" evidence="1">
    <location>
        <begin position="20"/>
        <end position="29"/>
    </location>
</feature>
<sequence>MSRWHSSSCKRPDVSVASGIPSNNPNISKESTEHGDSELQTDSQESSLPTLPSKDHIRLVRLNTGPFKSLLHIDLEVVSIHSCPAESFEIFSFDSYWDIVHVSNKCRKALRFVRNQEIYRLLWVDSLCIDDANLKKKSQQTSFKRKICQSASKVLAYLGEETSDSREALDFLNSIAITDSEVSTGHEHINRDTRRALKILLERPLFTRLWFLVEALLARNLKLLCGAHSAPWPKVPFALAHEDVPIPDWLFRKEHWYGISDRDILTILARASSYECSDPRDKVFAVLSLISQSELRPDYTVSVESVYTGLSAYLIKICNSMDVLELAGLTIKTFDLPSWVPDWSQALSTTATPASTTNQRLSRKHKKVSGSGRVIFRSYLAFDCESHLSITTPILRTSAVKICELRGSIKRGPTRVKIRMTLDERATLSVSFPDRGYKQGQDSLFLLGGYNNPVILKEDSVTGSYHFVSTCALSLRQPPSNRWLLPWASERPNERLIREFHLLMEQTTQQSVITLSDDEIPIPFASVRDRDKWEDSNREFGWMFRDQHATWQFLRQVNTLEIPGRQGEFEILVDKFDDIQTTLYCGVKLPWTYSWDLSRFIWSFLRPLNPEQAAQGPQWTPVLGRMMTALPKIIGWAETTEQLLTLFKYSQTIIGASWESFPGNGLPQKWIDNYENFYKILDMDKNNFIADLRTSLDSSCHWDIREFEHNARARCRLWNLNLPPKLESGSASNIAVHAGFRSLGLELYDEQMVDIL</sequence>
<accession>A0A318Z0F9</accession>
<dbReference type="InterPro" id="IPR052895">
    <property type="entry name" value="HetReg/Transcr_Mod"/>
</dbReference>
<proteinExistence type="predicted"/>
<feature type="compositionally biased region" description="Polar residues" evidence="1">
    <location>
        <begin position="38"/>
        <end position="50"/>
    </location>
</feature>
<dbReference type="PANTHER" id="PTHR24148:SF64">
    <property type="entry name" value="HETEROKARYON INCOMPATIBILITY DOMAIN-CONTAINING PROTEIN"/>
    <property type="match status" value="1"/>
</dbReference>
<dbReference type="Pfam" id="PF06985">
    <property type="entry name" value="HET"/>
    <property type="match status" value="1"/>
</dbReference>
<dbReference type="Proteomes" id="UP000247647">
    <property type="component" value="Unassembled WGS sequence"/>
</dbReference>
<evidence type="ECO:0000313" key="4">
    <source>
        <dbReference type="Proteomes" id="UP000247647"/>
    </source>
</evidence>